<accession>A0AAD1XRR1</accession>
<evidence type="ECO:0000313" key="1">
    <source>
        <dbReference type="EMBL" id="CAI2377658.1"/>
    </source>
</evidence>
<reference evidence="1" key="1">
    <citation type="submission" date="2023-07" db="EMBL/GenBank/DDBJ databases">
        <authorList>
            <consortium name="AG Swart"/>
            <person name="Singh M."/>
            <person name="Singh A."/>
            <person name="Seah K."/>
            <person name="Emmerich C."/>
        </authorList>
    </citation>
    <scope>NUCLEOTIDE SEQUENCE</scope>
    <source>
        <strain evidence="1">DP1</strain>
    </source>
</reference>
<comment type="caution">
    <text evidence="1">The sequence shown here is derived from an EMBL/GenBank/DDBJ whole genome shotgun (WGS) entry which is preliminary data.</text>
</comment>
<keyword evidence="2" id="KW-1185">Reference proteome</keyword>
<sequence length="265" mass="30732">MEDDAPETHSGTKEESKDIAETRFDLKTELVKSLILKYNLDRVNLEDINVDKGKPIPIHYNSNKSTNPYLLSEVLRVYNIYPSFFKLVAKCESFKRLRKACDFLCKHGHKPNIEELRLVSSKVNTLNSCSRSFSRIVQFVTNIIEFTKFLIPKKDFESLMFRCRHVSRIELSSCAIEVHGLKFKSSCEYKTGCVMMNQSQLFKDYKPCDVCEGYECIVKAISDCSLQKSLHTFYLRKCGPEWRNVIDMFKRYGCKGIDVACSEKF</sequence>
<organism evidence="1 2">
    <name type="scientific">Euplotes crassus</name>
    <dbReference type="NCBI Taxonomy" id="5936"/>
    <lineage>
        <taxon>Eukaryota</taxon>
        <taxon>Sar</taxon>
        <taxon>Alveolata</taxon>
        <taxon>Ciliophora</taxon>
        <taxon>Intramacronucleata</taxon>
        <taxon>Spirotrichea</taxon>
        <taxon>Hypotrichia</taxon>
        <taxon>Euplotida</taxon>
        <taxon>Euplotidae</taxon>
        <taxon>Moneuplotes</taxon>
    </lineage>
</organism>
<gene>
    <name evidence="1" type="ORF">ECRASSUSDP1_LOCUS19046</name>
</gene>
<dbReference type="Proteomes" id="UP001295684">
    <property type="component" value="Unassembled WGS sequence"/>
</dbReference>
<evidence type="ECO:0000313" key="2">
    <source>
        <dbReference type="Proteomes" id="UP001295684"/>
    </source>
</evidence>
<dbReference type="AlphaFoldDB" id="A0AAD1XRR1"/>
<proteinExistence type="predicted"/>
<dbReference type="EMBL" id="CAMPGE010019314">
    <property type="protein sequence ID" value="CAI2377658.1"/>
    <property type="molecule type" value="Genomic_DNA"/>
</dbReference>
<name>A0AAD1XRR1_EUPCR</name>
<protein>
    <submittedName>
        <fullName evidence="1">Uncharacterized protein</fullName>
    </submittedName>
</protein>